<evidence type="ECO:0008006" key="3">
    <source>
        <dbReference type="Google" id="ProtNLM"/>
    </source>
</evidence>
<dbReference type="InterPro" id="IPR014825">
    <property type="entry name" value="DNA_alkylation"/>
</dbReference>
<proteinExistence type="predicted"/>
<accession>L1NAW1</accession>
<organism evidence="1 2">
    <name type="scientific">Porphyromonas catoniae F0037</name>
    <dbReference type="NCBI Taxonomy" id="1127696"/>
    <lineage>
        <taxon>Bacteria</taxon>
        <taxon>Pseudomonadati</taxon>
        <taxon>Bacteroidota</taxon>
        <taxon>Bacteroidia</taxon>
        <taxon>Bacteroidales</taxon>
        <taxon>Porphyromonadaceae</taxon>
        <taxon>Porphyromonas</taxon>
    </lineage>
</organism>
<protein>
    <recommendedName>
        <fullName evidence="3">DNA alkylation repair enzyme</fullName>
    </recommendedName>
</protein>
<dbReference type="eggNOG" id="COG4912">
    <property type="taxonomic scope" value="Bacteria"/>
</dbReference>
<dbReference type="RefSeq" id="WP_005467878.1">
    <property type="nucleotide sequence ID" value="NZ_KB291032.1"/>
</dbReference>
<evidence type="ECO:0000313" key="2">
    <source>
        <dbReference type="Proteomes" id="UP000010408"/>
    </source>
</evidence>
<dbReference type="CDD" id="cd06561">
    <property type="entry name" value="AlkD_like"/>
    <property type="match status" value="1"/>
</dbReference>
<dbReference type="Gene3D" id="1.25.10.90">
    <property type="match status" value="1"/>
</dbReference>
<dbReference type="SUPFAM" id="SSF48371">
    <property type="entry name" value="ARM repeat"/>
    <property type="match status" value="1"/>
</dbReference>
<gene>
    <name evidence="1" type="ORF">HMPREF9134_01734</name>
</gene>
<dbReference type="PANTHER" id="PTHR34070">
    <property type="entry name" value="ARMADILLO-TYPE FOLD"/>
    <property type="match status" value="1"/>
</dbReference>
<name>L1NAW1_9PORP</name>
<dbReference type="HOGENOM" id="CLU_095329_0_0_10"/>
<reference evidence="1 2" key="1">
    <citation type="submission" date="2012-05" db="EMBL/GenBank/DDBJ databases">
        <authorList>
            <person name="Weinstock G."/>
            <person name="Sodergren E."/>
            <person name="Lobos E.A."/>
            <person name="Fulton L."/>
            <person name="Fulton R."/>
            <person name="Courtney L."/>
            <person name="Fronick C."/>
            <person name="O'Laughlin M."/>
            <person name="Godfrey J."/>
            <person name="Wilson R.M."/>
            <person name="Miner T."/>
            <person name="Farmer C."/>
            <person name="Delehaunty K."/>
            <person name="Cordes M."/>
            <person name="Minx P."/>
            <person name="Tomlinson C."/>
            <person name="Chen J."/>
            <person name="Wollam A."/>
            <person name="Pepin K.H."/>
            <person name="Bhonagiri V."/>
            <person name="Zhang X."/>
            <person name="Suruliraj S."/>
            <person name="Warren W."/>
            <person name="Mitreva M."/>
            <person name="Mardis E.R."/>
            <person name="Wilson R.K."/>
        </authorList>
    </citation>
    <scope>NUCLEOTIDE SEQUENCE [LARGE SCALE GENOMIC DNA]</scope>
    <source>
        <strain evidence="1 2">F0037</strain>
    </source>
</reference>
<comment type="caution">
    <text evidence="1">The sequence shown here is derived from an EMBL/GenBank/DDBJ whole genome shotgun (WGS) entry which is preliminary data.</text>
</comment>
<dbReference type="PATRIC" id="fig|1127696.3.peg.1572"/>
<dbReference type="InterPro" id="IPR016024">
    <property type="entry name" value="ARM-type_fold"/>
</dbReference>
<dbReference type="AlphaFoldDB" id="L1NAW1"/>
<dbReference type="PANTHER" id="PTHR34070:SF1">
    <property type="entry name" value="DNA ALKYLATION REPAIR PROTEIN"/>
    <property type="match status" value="1"/>
</dbReference>
<dbReference type="STRING" id="1127696.HMPREF9134_01734"/>
<dbReference type="Pfam" id="PF08713">
    <property type="entry name" value="DNA_alkylation"/>
    <property type="match status" value="1"/>
</dbReference>
<evidence type="ECO:0000313" key="1">
    <source>
        <dbReference type="EMBL" id="EKY00400.1"/>
    </source>
</evidence>
<dbReference type="Proteomes" id="UP000010408">
    <property type="component" value="Unassembled WGS sequence"/>
</dbReference>
<dbReference type="EMBL" id="AMEQ01000040">
    <property type="protein sequence ID" value="EKY00400.1"/>
    <property type="molecule type" value="Genomic_DNA"/>
</dbReference>
<sequence length="245" mass="28419">MNEYQIGGKTITEHLLTLAERGNRPFTENLHPGIPGVLGVRIPDLRNLAKAIVRSGSWQDYLTEAEHGANSPEQDFMEARTLHGLVLGLIPHPDLEEYLSRVACWVKRINSWSVCDCFTFSGRERFVSEHSDRIWQFLLPYLDEAGEYEVRFGIVVLMQYFIDEEHVLPLLRHYEGVQHEGYYVRMALAWAIAECYIHYRKETLPFLTAQRFPSWVHNKAIQKACESFRVTPEEKATLRSLRVKA</sequence>